<dbReference type="STRING" id="340102.Pars_0847"/>
<organism evidence="1 2">
    <name type="scientific">Pyrobaculum arsenaticum (strain DSM 13514 / JCM 11321 / PZ6)</name>
    <dbReference type="NCBI Taxonomy" id="340102"/>
    <lineage>
        <taxon>Archaea</taxon>
        <taxon>Thermoproteota</taxon>
        <taxon>Thermoprotei</taxon>
        <taxon>Thermoproteales</taxon>
        <taxon>Thermoproteaceae</taxon>
        <taxon>Pyrobaculum</taxon>
    </lineage>
</organism>
<evidence type="ECO:0000313" key="2">
    <source>
        <dbReference type="Proteomes" id="UP000001567"/>
    </source>
</evidence>
<proteinExistence type="predicted"/>
<protein>
    <submittedName>
        <fullName evidence="1">Uncharacterized protein</fullName>
    </submittedName>
</protein>
<accession>A4WJ65</accession>
<dbReference type="AlphaFoldDB" id="A4WJ65"/>
<gene>
    <name evidence="1" type="ordered locus">Pars_0847</name>
</gene>
<dbReference type="KEGG" id="pas:Pars_0847"/>
<sequence length="289" mass="32063">MNFILKCSSCTVCVVYGREGYHALFLKPLARLLGCVYAELDYMSLYRAYRRGNPGLYYIEDVWFRGGVAPDPRRPVPRALEPLRGKMYPVLGNVQVFYTDGRWGTASEAPCGRIGLLAKAGEPLVTDLFLPLYLETCDVAKALALAKEFYKCGLPSTPSELVQGIRSGQYAAAYLWLGWAPDLRLRPNPALGRAVAGFWGLTAIGVEVQLPDFYAYPPPYLDAQWRPYEHNKRLVESAVAVRGPGWMDYVEMAYPVIEAFLNGAVGVDKAARALGERLRGALHEGEGLF</sequence>
<name>A4WJ65_PYRAR</name>
<reference evidence="1 2" key="1">
    <citation type="submission" date="2007-04" db="EMBL/GenBank/DDBJ databases">
        <title>Complete sequence of Pyrobaculum arsenaticum DSM 13514.</title>
        <authorList>
            <consortium name="US DOE Joint Genome Institute"/>
            <person name="Copeland A."/>
            <person name="Lucas S."/>
            <person name="Lapidus A."/>
            <person name="Barry K."/>
            <person name="Glavina del Rio T."/>
            <person name="Dalin E."/>
            <person name="Tice H."/>
            <person name="Pitluck S."/>
            <person name="Chain P."/>
            <person name="Malfatti S."/>
            <person name="Shin M."/>
            <person name="Vergez L."/>
            <person name="Schmutz J."/>
            <person name="Larimer F."/>
            <person name="Land M."/>
            <person name="Hauser L."/>
            <person name="Kyrpides N."/>
            <person name="Mikhailova N."/>
            <person name="Cozen A.E."/>
            <person name="Fitz-Gibbon S.T."/>
            <person name="House C.H."/>
            <person name="Saltikov C."/>
            <person name="Lowe T.M."/>
            <person name="Richardson P."/>
        </authorList>
    </citation>
    <scope>NUCLEOTIDE SEQUENCE [LARGE SCALE GENOMIC DNA]</scope>
    <source>
        <strain evidence="2">ATCC 700994 / DSM 13514 / JCM 11321 / PZ6</strain>
    </source>
</reference>
<dbReference type="EMBL" id="CP000660">
    <property type="protein sequence ID" value="ABP50432.1"/>
    <property type="molecule type" value="Genomic_DNA"/>
</dbReference>
<dbReference type="HOGENOM" id="CLU_1029028_0_0_2"/>
<evidence type="ECO:0000313" key="1">
    <source>
        <dbReference type="EMBL" id="ABP50432.1"/>
    </source>
</evidence>
<dbReference type="Proteomes" id="UP000001567">
    <property type="component" value="Chromosome"/>
</dbReference>